<dbReference type="Proteomes" id="UP001336020">
    <property type="component" value="Unassembled WGS sequence"/>
</dbReference>
<gene>
    <name evidence="6" type="ORF">Q7514_11800</name>
</gene>
<dbReference type="PANTHER" id="PTHR11022:SF41">
    <property type="entry name" value="PEPTIDOGLYCAN-RECOGNITION PROTEIN LC-RELATED"/>
    <property type="match status" value="1"/>
</dbReference>
<organism evidence="6 7">
    <name type="scientific">Rhodococcus artemisiae</name>
    <dbReference type="NCBI Taxonomy" id="714159"/>
    <lineage>
        <taxon>Bacteria</taxon>
        <taxon>Bacillati</taxon>
        <taxon>Actinomycetota</taxon>
        <taxon>Actinomycetes</taxon>
        <taxon>Mycobacteriales</taxon>
        <taxon>Nocardiaceae</taxon>
        <taxon>Rhodococcus</taxon>
    </lineage>
</organism>
<feature type="compositionally biased region" description="Pro residues" evidence="2">
    <location>
        <begin position="676"/>
        <end position="693"/>
    </location>
</feature>
<dbReference type="PANTHER" id="PTHR11022">
    <property type="entry name" value="PEPTIDOGLYCAN RECOGNITION PROTEIN"/>
    <property type="match status" value="1"/>
</dbReference>
<dbReference type="InterPro" id="IPR002502">
    <property type="entry name" value="Amidase_domain"/>
</dbReference>
<accession>A0ABU7L9I2</accession>
<dbReference type="InterPro" id="IPR036505">
    <property type="entry name" value="Amidase/PGRP_sf"/>
</dbReference>
<reference evidence="6 7" key="1">
    <citation type="submission" date="2023-07" db="EMBL/GenBank/DDBJ databases">
        <authorList>
            <person name="Girao M."/>
            <person name="Carvalho M.F."/>
        </authorList>
    </citation>
    <scope>NUCLEOTIDE SEQUENCE [LARGE SCALE GENOMIC DNA]</scope>
    <source>
        <strain evidence="6 7">YIM65754</strain>
    </source>
</reference>
<dbReference type="CDD" id="cd06583">
    <property type="entry name" value="PGRP"/>
    <property type="match status" value="1"/>
</dbReference>
<dbReference type="SMART" id="SM00701">
    <property type="entry name" value="PGRP"/>
    <property type="match status" value="1"/>
</dbReference>
<dbReference type="InterPro" id="IPR015510">
    <property type="entry name" value="PGRP"/>
</dbReference>
<dbReference type="RefSeq" id="WP_330133434.1">
    <property type="nucleotide sequence ID" value="NZ_JAUTXY010000004.1"/>
</dbReference>
<feature type="chain" id="PRO_5046237452" evidence="3">
    <location>
        <begin position="28"/>
        <end position="693"/>
    </location>
</feature>
<sequence length="693" mass="71292">MPHRRPKPSIVLGAVAALAVATPFAVSGFTSDQTDIRQTSDSVEAVAPTIAEVVLASVPDLVIPLEELTGLNLPDMSLREIVQGIPQISTAPDPGGGPIGHVGAVVKELTHDTPFSLVALTASDVADTDAMIRAQNDDGTWGPWSVTEPIDAGPDNPSPDARGGTEPIFVGATKAVQVLLTPRPGPEPNLAGAEAPPEEPAPAAPEAPAAPGAPAPAEVPAPGEVPAPAEAPVPAEAPAPVATPAEDAPELGYAPASSSRPLHGQDPAQVLADSVSAVLIDPGTSPADATLEDIAGPVGDSGLEVITRSQWGADESIRCDEPTYDDSLGGATVHHTAGSNDYSKAESAEIVRAIYAYHSQTLGWCDVGYNVLVDKYGQIFEGRAGGLDRNVQGAHAGGFNENTMGIAMMGDFSSATPPETTVDAVGKFLGWRLAKAGLDPKGRTTMYSEGTSFTPYPRGASVDLPVIFAHRDVGSTSCPGDGGYAQMDKIRNIAAEAAKGTSPSTDLATDTPPPARDAVPDTDAGTPATGSAENVQNLVQELIRLADNHPLAQKWIAEGGETGRLGTAMTSILPARGGFESAQFVNGAIYTSPNGGVWTVLGEIYQAWQKSGLDAGELGLPTSDEYRVPDGWRSDFEFGSLIFNEVTGVVTKVLRAYNDAYEESMQEPAAAAVAPEPAPAPEAAPAPEPVPAG</sequence>
<dbReference type="Pfam" id="PF01510">
    <property type="entry name" value="Amidase_2"/>
    <property type="match status" value="1"/>
</dbReference>
<proteinExistence type="inferred from homology"/>
<evidence type="ECO:0000256" key="1">
    <source>
        <dbReference type="ARBA" id="ARBA00007553"/>
    </source>
</evidence>
<dbReference type="SUPFAM" id="SSF55846">
    <property type="entry name" value="N-acetylmuramoyl-L-alanine amidase-like"/>
    <property type="match status" value="1"/>
</dbReference>
<dbReference type="InterPro" id="IPR006619">
    <property type="entry name" value="PGRP_domain_met/bac"/>
</dbReference>
<feature type="compositionally biased region" description="Pro residues" evidence="2">
    <location>
        <begin position="211"/>
        <end position="237"/>
    </location>
</feature>
<dbReference type="SMART" id="SM00644">
    <property type="entry name" value="Ami_2"/>
    <property type="match status" value="1"/>
</dbReference>
<evidence type="ECO:0000313" key="6">
    <source>
        <dbReference type="EMBL" id="MEE2058205.1"/>
    </source>
</evidence>
<feature type="region of interest" description="Disordered" evidence="2">
    <location>
        <begin position="180"/>
        <end position="266"/>
    </location>
</feature>
<evidence type="ECO:0000256" key="3">
    <source>
        <dbReference type="SAM" id="SignalP"/>
    </source>
</evidence>
<keyword evidence="3" id="KW-0732">Signal</keyword>
<evidence type="ECO:0000259" key="4">
    <source>
        <dbReference type="SMART" id="SM00644"/>
    </source>
</evidence>
<dbReference type="EMBL" id="JAUTXY010000004">
    <property type="protein sequence ID" value="MEE2058205.1"/>
    <property type="molecule type" value="Genomic_DNA"/>
</dbReference>
<name>A0ABU7L9I2_9NOCA</name>
<feature type="region of interest" description="Disordered" evidence="2">
    <location>
        <begin position="665"/>
        <end position="693"/>
    </location>
</feature>
<feature type="region of interest" description="Disordered" evidence="2">
    <location>
        <begin position="135"/>
        <end position="166"/>
    </location>
</feature>
<evidence type="ECO:0000256" key="2">
    <source>
        <dbReference type="SAM" id="MobiDB-lite"/>
    </source>
</evidence>
<evidence type="ECO:0000313" key="7">
    <source>
        <dbReference type="Proteomes" id="UP001336020"/>
    </source>
</evidence>
<feature type="region of interest" description="Disordered" evidence="2">
    <location>
        <begin position="497"/>
        <end position="530"/>
    </location>
</feature>
<dbReference type="Pfam" id="PF08310">
    <property type="entry name" value="LGFP"/>
    <property type="match status" value="1"/>
</dbReference>
<comment type="caution">
    <text evidence="6">The sequence shown here is derived from an EMBL/GenBank/DDBJ whole genome shotgun (WGS) entry which is preliminary data.</text>
</comment>
<feature type="signal peptide" evidence="3">
    <location>
        <begin position="1"/>
        <end position="27"/>
    </location>
</feature>
<protein>
    <submittedName>
        <fullName evidence="6">N-acetylmuramoyl-L-alanine amidase</fullName>
        <ecNumber evidence="6">3.5.1.28</ecNumber>
    </submittedName>
</protein>
<evidence type="ECO:0000259" key="5">
    <source>
        <dbReference type="SMART" id="SM00701"/>
    </source>
</evidence>
<feature type="domain" description="N-acetylmuramoyl-L-alanine amidase" evidence="4">
    <location>
        <begin position="316"/>
        <end position="480"/>
    </location>
</feature>
<dbReference type="GO" id="GO:0008745">
    <property type="term" value="F:N-acetylmuramoyl-L-alanine amidase activity"/>
    <property type="evidence" value="ECO:0007669"/>
    <property type="project" value="UniProtKB-EC"/>
</dbReference>
<dbReference type="EC" id="3.5.1.28" evidence="6"/>
<dbReference type="InterPro" id="IPR013207">
    <property type="entry name" value="LGFP"/>
</dbReference>
<dbReference type="Gene3D" id="3.40.80.10">
    <property type="entry name" value="Peptidoglycan recognition protein-like"/>
    <property type="match status" value="1"/>
</dbReference>
<keyword evidence="7" id="KW-1185">Reference proteome</keyword>
<comment type="similarity">
    <text evidence="1">Belongs to the N-acetylmuramoyl-L-alanine amidase 2 family.</text>
</comment>
<feature type="domain" description="Peptidoglycan recognition protein family" evidence="5">
    <location>
        <begin position="303"/>
        <end position="451"/>
    </location>
</feature>
<keyword evidence="6" id="KW-0378">Hydrolase</keyword>